<reference evidence="3 4" key="1">
    <citation type="submission" date="2020-07" db="EMBL/GenBank/DDBJ databases">
        <title>Genome of Haloechinothrix sp.</title>
        <authorList>
            <person name="Tang S.-K."/>
            <person name="Yang L."/>
            <person name="Zhu W.-Y."/>
        </authorList>
    </citation>
    <scope>NUCLEOTIDE SEQUENCE [LARGE SCALE GENOMIC DNA]</scope>
    <source>
        <strain evidence="3 4">YIM 98757</strain>
    </source>
</reference>
<evidence type="ECO:0000256" key="2">
    <source>
        <dbReference type="SAM" id="Phobius"/>
    </source>
</evidence>
<feature type="region of interest" description="Disordered" evidence="1">
    <location>
        <begin position="41"/>
        <end position="67"/>
    </location>
</feature>
<keyword evidence="2" id="KW-0812">Transmembrane</keyword>
<evidence type="ECO:0000313" key="4">
    <source>
        <dbReference type="Proteomes" id="UP000582974"/>
    </source>
</evidence>
<keyword evidence="2" id="KW-0472">Membrane</keyword>
<evidence type="ECO:0000313" key="3">
    <source>
        <dbReference type="EMBL" id="MBA0125557.1"/>
    </source>
</evidence>
<name>A0A838A9A7_9PSEU</name>
<feature type="transmembrane region" description="Helical" evidence="2">
    <location>
        <begin position="12"/>
        <end position="32"/>
    </location>
</feature>
<dbReference type="RefSeq" id="WP_180892432.1">
    <property type="nucleotide sequence ID" value="NZ_JACCKD010000003.1"/>
</dbReference>
<keyword evidence="4" id="KW-1185">Reference proteome</keyword>
<dbReference type="AlphaFoldDB" id="A0A838A9A7"/>
<protein>
    <submittedName>
        <fullName evidence="3">Uncharacterized protein</fullName>
    </submittedName>
</protein>
<gene>
    <name evidence="3" type="ORF">H0B56_08410</name>
</gene>
<dbReference type="Proteomes" id="UP000582974">
    <property type="component" value="Unassembled WGS sequence"/>
</dbReference>
<feature type="compositionally biased region" description="Basic and acidic residues" evidence="1">
    <location>
        <begin position="53"/>
        <end position="67"/>
    </location>
</feature>
<organism evidence="3 4">
    <name type="scientific">Haloechinothrix aidingensis</name>
    <dbReference type="NCBI Taxonomy" id="2752311"/>
    <lineage>
        <taxon>Bacteria</taxon>
        <taxon>Bacillati</taxon>
        <taxon>Actinomycetota</taxon>
        <taxon>Actinomycetes</taxon>
        <taxon>Pseudonocardiales</taxon>
        <taxon>Pseudonocardiaceae</taxon>
        <taxon>Haloechinothrix</taxon>
    </lineage>
</organism>
<sequence>MPGSVDHLMSLRSVVSLFAVMIVLAVGGGVVLHDMYSAADGQAAAPDPAPVPVERDPEDRPGRREVRLSADAARHPERDAVRRVLQTYFDAINERDFDLWRSVVTSERLGTTEEDQWIEDFRSTRDGDMFVHRIEPARDDRLRVLVSFTSTQDVEDAPATLPEPCIHWWLALPLAAAGDGDGWRVDAVSPGTPPLYEAC</sequence>
<comment type="caution">
    <text evidence="3">The sequence shown here is derived from an EMBL/GenBank/DDBJ whole genome shotgun (WGS) entry which is preliminary data.</text>
</comment>
<evidence type="ECO:0000256" key="1">
    <source>
        <dbReference type="SAM" id="MobiDB-lite"/>
    </source>
</evidence>
<accession>A0A838A9A7</accession>
<dbReference type="EMBL" id="JACCKD010000003">
    <property type="protein sequence ID" value="MBA0125557.1"/>
    <property type="molecule type" value="Genomic_DNA"/>
</dbReference>
<keyword evidence="2" id="KW-1133">Transmembrane helix</keyword>
<proteinExistence type="predicted"/>